<feature type="transmembrane region" description="Helical" evidence="1">
    <location>
        <begin position="109"/>
        <end position="128"/>
    </location>
</feature>
<sequence length="365" mass="42067">MTQLNIQFQNIINLLCGFQIILFVFNLLYGPYPYLYILAAITPVNILLAIYTYRHGFILRNAVFILTALLALLIFTILSPAKDDYKYLTLLIGVSAFFISLILNGKSALNLIFYLNLLLNIIVFKIGLQNGFDVNFGNNILFNASRNMVSSYLIVSIIYYLFFSFKYNEKINIFLVSLFFVNSLILYGRSGIALGSMILIYSLYKRFGKSLFLILSVILLSSISTIYMFILEKTNFSEGLESPRTAMFNEYITDPSLQDIIFGREIAECCATISLFDNNPHNSFIFAHINYGIPSIILFLLIFITILKTKEYELIFFIIVLYIRYSLDVMGAFLFSDVVIFSIFIYAFRYLKDKNHSSKLELEYK</sequence>
<keyword evidence="1" id="KW-0812">Transmembrane</keyword>
<dbReference type="AlphaFoldDB" id="A0A379LMH5"/>
<gene>
    <name evidence="2" type="ORF">NCTC10526_02170</name>
    <name evidence="3" type="ORF">NCTC10526_02977</name>
</gene>
<evidence type="ECO:0000313" key="2">
    <source>
        <dbReference type="EMBL" id="SUD91799.1"/>
    </source>
</evidence>
<dbReference type="Proteomes" id="UP000254123">
    <property type="component" value="Unassembled WGS sequence"/>
</dbReference>
<protein>
    <recommendedName>
        <fullName evidence="5">Lipid A core - O-antigen ligase and related enzymes</fullName>
    </recommendedName>
</protein>
<accession>A0A379LMH5</accession>
<feature type="transmembrane region" description="Helical" evidence="1">
    <location>
        <begin position="6"/>
        <end position="27"/>
    </location>
</feature>
<evidence type="ECO:0000256" key="1">
    <source>
        <dbReference type="SAM" id="Phobius"/>
    </source>
</evidence>
<feature type="transmembrane region" description="Helical" evidence="1">
    <location>
        <begin position="34"/>
        <end position="51"/>
    </location>
</feature>
<dbReference type="EMBL" id="UGVC01000001">
    <property type="protein sequence ID" value="SUD91799.1"/>
    <property type="molecule type" value="Genomic_DNA"/>
</dbReference>
<feature type="transmembrane region" description="Helical" evidence="1">
    <location>
        <begin position="333"/>
        <end position="351"/>
    </location>
</feature>
<dbReference type="EMBL" id="UGVC01000011">
    <property type="protein sequence ID" value="SUD98987.1"/>
    <property type="molecule type" value="Genomic_DNA"/>
</dbReference>
<keyword evidence="4" id="KW-1185">Reference proteome</keyword>
<organism evidence="2 4">
    <name type="scientific">Psychrobacter phenylpyruvicus</name>
    <dbReference type="NCBI Taxonomy" id="29432"/>
    <lineage>
        <taxon>Bacteria</taxon>
        <taxon>Pseudomonadati</taxon>
        <taxon>Pseudomonadota</taxon>
        <taxon>Gammaproteobacteria</taxon>
        <taxon>Moraxellales</taxon>
        <taxon>Moraxellaceae</taxon>
        <taxon>Psychrobacter</taxon>
    </lineage>
</organism>
<feature type="transmembrane region" description="Helical" evidence="1">
    <location>
        <begin position="284"/>
        <end position="304"/>
    </location>
</feature>
<feature type="transmembrane region" description="Helical" evidence="1">
    <location>
        <begin position="57"/>
        <end position="78"/>
    </location>
</feature>
<dbReference type="RefSeq" id="WP_028859129.1">
    <property type="nucleotide sequence ID" value="NZ_CAJHAQ010000001.1"/>
</dbReference>
<feature type="transmembrane region" description="Helical" evidence="1">
    <location>
        <begin position="211"/>
        <end position="230"/>
    </location>
</feature>
<dbReference type="STRING" id="1123034.GCA_000685805_01628"/>
<feature type="transmembrane region" description="Helical" evidence="1">
    <location>
        <begin position="149"/>
        <end position="167"/>
    </location>
</feature>
<feature type="transmembrane region" description="Helical" evidence="1">
    <location>
        <begin position="173"/>
        <end position="204"/>
    </location>
</feature>
<evidence type="ECO:0008006" key="5">
    <source>
        <dbReference type="Google" id="ProtNLM"/>
    </source>
</evidence>
<reference evidence="2 4" key="1">
    <citation type="submission" date="2018-06" db="EMBL/GenBank/DDBJ databases">
        <authorList>
            <consortium name="Pathogen Informatics"/>
            <person name="Doyle S."/>
        </authorList>
    </citation>
    <scope>NUCLEOTIDE SEQUENCE [LARGE SCALE GENOMIC DNA]</scope>
    <source>
        <strain evidence="2 4">NCTC10526</strain>
    </source>
</reference>
<keyword evidence="1" id="KW-0472">Membrane</keyword>
<name>A0A379LMH5_9GAMM</name>
<proteinExistence type="predicted"/>
<feature type="transmembrane region" description="Helical" evidence="1">
    <location>
        <begin position="85"/>
        <end position="103"/>
    </location>
</feature>
<evidence type="ECO:0000313" key="4">
    <source>
        <dbReference type="Proteomes" id="UP000254123"/>
    </source>
</evidence>
<keyword evidence="1" id="KW-1133">Transmembrane helix</keyword>
<evidence type="ECO:0000313" key="3">
    <source>
        <dbReference type="EMBL" id="SUD98987.1"/>
    </source>
</evidence>